<dbReference type="Pfam" id="PF13532">
    <property type="entry name" value="2OG-FeII_Oxy_2"/>
    <property type="match status" value="1"/>
</dbReference>
<feature type="compositionally biased region" description="Acidic residues" evidence="1">
    <location>
        <begin position="178"/>
        <end position="188"/>
    </location>
</feature>
<evidence type="ECO:0000313" key="4">
    <source>
        <dbReference type="Proteomes" id="UP000189580"/>
    </source>
</evidence>
<dbReference type="KEGG" id="slb:AWJ20_4338"/>
<feature type="domain" description="Fe2OG dioxygenase" evidence="2">
    <location>
        <begin position="350"/>
        <end position="473"/>
    </location>
</feature>
<dbReference type="Proteomes" id="UP000189580">
    <property type="component" value="Chromosome c"/>
</dbReference>
<evidence type="ECO:0000313" key="3">
    <source>
        <dbReference type="EMBL" id="ANB11521.1"/>
    </source>
</evidence>
<dbReference type="SUPFAM" id="SSF51197">
    <property type="entry name" value="Clavaminate synthase-like"/>
    <property type="match status" value="1"/>
</dbReference>
<feature type="region of interest" description="Disordered" evidence="1">
    <location>
        <begin position="1"/>
        <end position="24"/>
    </location>
</feature>
<dbReference type="InterPro" id="IPR027450">
    <property type="entry name" value="AlkB-like"/>
</dbReference>
<organism evidence="3 4">
    <name type="scientific">Sugiyamaella lignohabitans</name>
    <dbReference type="NCBI Taxonomy" id="796027"/>
    <lineage>
        <taxon>Eukaryota</taxon>
        <taxon>Fungi</taxon>
        <taxon>Dikarya</taxon>
        <taxon>Ascomycota</taxon>
        <taxon>Saccharomycotina</taxon>
        <taxon>Dipodascomycetes</taxon>
        <taxon>Dipodascales</taxon>
        <taxon>Trichomonascaceae</taxon>
        <taxon>Sugiyamaella</taxon>
    </lineage>
</organism>
<keyword evidence="4" id="KW-1185">Reference proteome</keyword>
<dbReference type="AlphaFoldDB" id="A0A161HFW0"/>
<dbReference type="EMBL" id="CP014500">
    <property type="protein sequence ID" value="ANB11521.1"/>
    <property type="molecule type" value="Genomic_DNA"/>
</dbReference>
<evidence type="ECO:0000259" key="2">
    <source>
        <dbReference type="PROSITE" id="PS51471"/>
    </source>
</evidence>
<feature type="compositionally biased region" description="Polar residues" evidence="1">
    <location>
        <begin position="62"/>
        <end position="71"/>
    </location>
</feature>
<reference evidence="3 4" key="1">
    <citation type="submission" date="2016-02" db="EMBL/GenBank/DDBJ databases">
        <title>Complete genome sequence and transcriptome regulation of the pentose utilising yeast Sugiyamaella lignohabitans.</title>
        <authorList>
            <person name="Bellasio M."/>
            <person name="Peymann A."/>
            <person name="Valli M."/>
            <person name="Sipitzky M."/>
            <person name="Graf A."/>
            <person name="Sauer M."/>
            <person name="Marx H."/>
            <person name="Mattanovich D."/>
        </authorList>
    </citation>
    <scope>NUCLEOTIDE SEQUENCE [LARGE SCALE GENOMIC DNA]</scope>
    <source>
        <strain evidence="3 4">CBS 10342</strain>
    </source>
</reference>
<dbReference type="GeneID" id="30036459"/>
<dbReference type="PROSITE" id="PS51471">
    <property type="entry name" value="FE2OG_OXY"/>
    <property type="match status" value="1"/>
</dbReference>
<dbReference type="OrthoDB" id="545910at2759"/>
<sequence>MDTKDGQDQLSSTPDGGTDAMIDEISSKVPGASRQIILELLVSCGADVKQVLQLLGVEDSTSETNSPQNATPAAVTATEPHASSPELKTDLETESCESNSINSGSDFVDYSIGADTVDIVSEGDAKSDSLIRYLGASSVGMSSTGYQSTLKRFFSPDETERERKRQAKAQQVALAGNDWEESDVESEFESNGSATEPDGLKRSESSEPISTVRGLPVAEVKFVPPASGVLHLYDPEMVEKLLPCTFHLNVLPKKLANDLLAYLVEESKNWGRGKFYLFDRLVESPHSSSMYSCNKSLLEKKNSTYQGRVVKSIKPFNNLLTEVGERVISIVNEQIERRGHTALQYKGKWTSDVVVTNCYDGGNESVGYHSDQLTHLGPACVIASISLGVSREFRLAKRWSPAAKREQKQSASSNKVEYDDCKYSIHVSHNSMVIMHAGCQEAYKHCVMPSKKPLSPHPIAGLKRINLTYRMYRPEYVTEKLPLCTCEKPMILRTAKTEWAPGAKMPTYKYVWQCAAEYATNKGCGKIVYLDWEP</sequence>
<dbReference type="InterPro" id="IPR037151">
    <property type="entry name" value="AlkB-like_sf"/>
</dbReference>
<proteinExistence type="predicted"/>
<accession>A0A161HFW0</accession>
<gene>
    <name evidence="3" type="ORF">AWJ20_4338</name>
</gene>
<name>A0A161HFW0_9ASCO</name>
<protein>
    <recommendedName>
        <fullName evidence="2">Fe2OG dioxygenase domain-containing protein</fullName>
    </recommendedName>
</protein>
<feature type="region of interest" description="Disordered" evidence="1">
    <location>
        <begin position="155"/>
        <end position="208"/>
    </location>
</feature>
<dbReference type="InterPro" id="IPR005123">
    <property type="entry name" value="Oxoglu/Fe-dep_dioxygenase_dom"/>
</dbReference>
<dbReference type="GO" id="GO:0051213">
    <property type="term" value="F:dioxygenase activity"/>
    <property type="evidence" value="ECO:0007669"/>
    <property type="project" value="InterPro"/>
</dbReference>
<dbReference type="GO" id="GO:0006307">
    <property type="term" value="P:DNA alkylation repair"/>
    <property type="evidence" value="ECO:0007669"/>
    <property type="project" value="InterPro"/>
</dbReference>
<dbReference type="InterPro" id="IPR032854">
    <property type="entry name" value="ALKBH3"/>
</dbReference>
<dbReference type="Gene3D" id="2.60.120.590">
    <property type="entry name" value="Alpha-ketoglutarate-dependent dioxygenase AlkB-like"/>
    <property type="match status" value="1"/>
</dbReference>
<dbReference type="PANTHER" id="PTHR31212:SF4">
    <property type="entry name" value="ALPHA-KETOGLUTARATE-DEPENDENT DIOXYGENASE ALKB HOMOLOG 3"/>
    <property type="match status" value="1"/>
</dbReference>
<dbReference type="PANTHER" id="PTHR31212">
    <property type="entry name" value="ALPHA-KETOGLUTARATE-DEPENDENT DIOXYGENASE ALKB HOMOLOG 3"/>
    <property type="match status" value="1"/>
</dbReference>
<dbReference type="RefSeq" id="XP_018733998.1">
    <property type="nucleotide sequence ID" value="XM_018881405.1"/>
</dbReference>
<feature type="region of interest" description="Disordered" evidence="1">
    <location>
        <begin position="59"/>
        <end position="102"/>
    </location>
</feature>
<evidence type="ECO:0000256" key="1">
    <source>
        <dbReference type="SAM" id="MobiDB-lite"/>
    </source>
</evidence>